<dbReference type="AlphaFoldDB" id="A0A0G4HTH0"/>
<dbReference type="VEuPathDB" id="CryptoDB:Cvel_8412"/>
<dbReference type="Pfam" id="PF12947">
    <property type="entry name" value="EGF_3"/>
    <property type="match status" value="1"/>
</dbReference>
<accession>A0A0G4HTH0</accession>
<reference evidence="4" key="1">
    <citation type="submission" date="2014-11" db="EMBL/GenBank/DDBJ databases">
        <authorList>
            <person name="Otto D Thomas"/>
            <person name="Naeem Raeece"/>
        </authorList>
    </citation>
    <scope>NUCLEOTIDE SEQUENCE</scope>
</reference>
<feature type="domain" description="NELL2-like EGF" evidence="3">
    <location>
        <begin position="451"/>
        <end position="486"/>
    </location>
</feature>
<keyword evidence="1" id="KW-0245">EGF-like domain</keyword>
<dbReference type="Gene3D" id="2.60.120.260">
    <property type="entry name" value="Galactose-binding domain-like"/>
    <property type="match status" value="1"/>
</dbReference>
<dbReference type="InterPro" id="IPR024731">
    <property type="entry name" value="NELL2-like_EGF"/>
</dbReference>
<name>A0A0G4HTH0_9ALVE</name>
<gene>
    <name evidence="4" type="ORF">Cvel_8412</name>
</gene>
<organism evidence="4">
    <name type="scientific">Chromera velia CCMP2878</name>
    <dbReference type="NCBI Taxonomy" id="1169474"/>
    <lineage>
        <taxon>Eukaryota</taxon>
        <taxon>Sar</taxon>
        <taxon>Alveolata</taxon>
        <taxon>Colpodellida</taxon>
        <taxon>Chromeraceae</taxon>
        <taxon>Chromera</taxon>
    </lineage>
</organism>
<evidence type="ECO:0000259" key="3">
    <source>
        <dbReference type="Pfam" id="PF12947"/>
    </source>
</evidence>
<evidence type="ECO:0000256" key="1">
    <source>
        <dbReference type="ARBA" id="ARBA00022536"/>
    </source>
</evidence>
<protein>
    <recommendedName>
        <fullName evidence="3">NELL2-like EGF domain-containing protein</fullName>
    </recommendedName>
</protein>
<keyword evidence="2" id="KW-1015">Disulfide bond</keyword>
<dbReference type="PhylomeDB" id="A0A0G4HTH0"/>
<evidence type="ECO:0000313" key="4">
    <source>
        <dbReference type="EMBL" id="CEM47587.1"/>
    </source>
</evidence>
<evidence type="ECO:0000256" key="2">
    <source>
        <dbReference type="ARBA" id="ARBA00023157"/>
    </source>
</evidence>
<dbReference type="EMBL" id="CDMZ01003787">
    <property type="protein sequence ID" value="CEM47587.1"/>
    <property type="molecule type" value="Genomic_DNA"/>
</dbReference>
<sequence>MYKDYTGQVCPGRYRAKSNTDWANKGTFSNYGSDKWPPSGVFDRVVGDTGQVSGYLSQPAQSGTGGPDGDVQLILELSCQMELASFSVQCRANDGPNVTSAKGEMYGSSDGGSTWTLLGTFDSQVSWANSETRNFPVTAGQGMMFTSFKFVGQRVSNAGGSRMAISEVELFVTQWQGVSIPPADIGSGNTWMRDAAFTYRGIKTVYKDYSGSACPGRYRAMANREWCNAGFSGDGIASCSAMVQIPREDIGQGYSWTKDDSVMFNGLYTVYKDYQERTCPGRFRAMANENWWQMGADASVPWPGTGCKLGPSGAFDRIGRSCQKGGEFLTAAVIGRQNPDQVDSTLEIVLQTPCRMSLDSFEVKAMPGTAVCCRSPERMEVYRSTDGSSWTFLGQFDDQFDWGEEESRQFHTTGSGQYDWFKFAPKRVTAGYDLFDVNELELYTSNLIDLCSDGTSNCHTNATCINIGTSFTYACNGGHSGDGIACASMKQMPPADIENGYSWTKDASVMLNGQYSAYKDYTGSGACAGRYRAFSSVTWENQ</sequence>
<proteinExistence type="predicted"/>
<dbReference type="Gene3D" id="2.10.25.10">
    <property type="entry name" value="Laminin"/>
    <property type="match status" value="1"/>
</dbReference>